<proteinExistence type="predicted"/>
<dbReference type="RefSeq" id="WP_310797401.1">
    <property type="nucleotide sequence ID" value="NZ_CP123872.1"/>
</dbReference>
<dbReference type="EMBL" id="CP123872">
    <property type="protein sequence ID" value="WND01573.1"/>
    <property type="molecule type" value="Genomic_DNA"/>
</dbReference>
<name>A0AA52ED99_9PROT</name>
<dbReference type="KEGG" id="tmk:QGN29_08370"/>
<keyword evidence="2" id="KW-1185">Reference proteome</keyword>
<gene>
    <name evidence="1" type="ORF">QGN29_08370</name>
</gene>
<protein>
    <recommendedName>
        <fullName evidence="3">DUF429 domain-containing protein</fullName>
    </recommendedName>
</protein>
<accession>A0AA52ED99</accession>
<sequence>MRPYTHFIGVDWSGAKGKSHTGLAVACCSHKGDITVLPPALLQKHWSRFDLAASIIQAFDLGSEARLLIGIDTAFSLPYLDYGHYLPSLQGQSAVEVWQHIEDICPLDDDYYAGGFVDRYKDFLHLPYIGKGAHYERRLRMAERLCIERRMGPCESVYHLIGPSQVGMSAFSVMRMLNWVKGTCSIWPFLTRNESQVTLVEIYAALFSHMGGHKGKVRSFKDLDAILSKLGSTLKSEININNDHMTDAIITAAGLRAIAADAKYWNPASMTAKVAETEGWIFGVL</sequence>
<evidence type="ECO:0000313" key="1">
    <source>
        <dbReference type="EMBL" id="WND01573.1"/>
    </source>
</evidence>
<evidence type="ECO:0008006" key="3">
    <source>
        <dbReference type="Google" id="ProtNLM"/>
    </source>
</evidence>
<organism evidence="1 2">
    <name type="scientific">Temperatibacter marinus</name>
    <dbReference type="NCBI Taxonomy" id="1456591"/>
    <lineage>
        <taxon>Bacteria</taxon>
        <taxon>Pseudomonadati</taxon>
        <taxon>Pseudomonadota</taxon>
        <taxon>Alphaproteobacteria</taxon>
        <taxon>Kordiimonadales</taxon>
        <taxon>Temperatibacteraceae</taxon>
        <taxon>Temperatibacter</taxon>
    </lineage>
</organism>
<dbReference type="Proteomes" id="UP001268683">
    <property type="component" value="Chromosome"/>
</dbReference>
<dbReference type="AlphaFoldDB" id="A0AA52ED99"/>
<evidence type="ECO:0000313" key="2">
    <source>
        <dbReference type="Proteomes" id="UP001268683"/>
    </source>
</evidence>
<reference evidence="1" key="1">
    <citation type="submission" date="2023-04" db="EMBL/GenBank/DDBJ databases">
        <title>Complete genome sequence of Temperatibacter marinus.</title>
        <authorList>
            <person name="Rong J.-C."/>
            <person name="Yi M.-L."/>
            <person name="Zhao Q."/>
        </authorList>
    </citation>
    <scope>NUCLEOTIDE SEQUENCE</scope>
    <source>
        <strain evidence="1">NBRC 110045</strain>
    </source>
</reference>